<sequence>KNDLVINVLGKHVTFKMIENKIQCDWTKSRVVRIKNMLEDFFLVQFAIQEDYRHAFYERPWMIVDDYIVVEVKTILYSNY</sequence>
<evidence type="ECO:0000259" key="1">
    <source>
        <dbReference type="Pfam" id="PF14111"/>
    </source>
</evidence>
<gene>
    <name evidence="2" type="ORF">KK1_048493</name>
</gene>
<dbReference type="Pfam" id="PF14111">
    <property type="entry name" value="DUF4283"/>
    <property type="match status" value="1"/>
</dbReference>
<keyword evidence="3" id="KW-1185">Reference proteome</keyword>
<evidence type="ECO:0000313" key="3">
    <source>
        <dbReference type="Proteomes" id="UP000075243"/>
    </source>
</evidence>
<dbReference type="Proteomes" id="UP000075243">
    <property type="component" value="Unassembled WGS sequence"/>
</dbReference>
<dbReference type="AlphaFoldDB" id="A0A151UG22"/>
<dbReference type="EMBL" id="AGCT01046569">
    <property type="protein sequence ID" value="KYP78255.1"/>
    <property type="molecule type" value="Genomic_DNA"/>
</dbReference>
<organism evidence="2 3">
    <name type="scientific">Cajanus cajan</name>
    <name type="common">Pigeon pea</name>
    <name type="synonym">Cajanus indicus</name>
    <dbReference type="NCBI Taxonomy" id="3821"/>
    <lineage>
        <taxon>Eukaryota</taxon>
        <taxon>Viridiplantae</taxon>
        <taxon>Streptophyta</taxon>
        <taxon>Embryophyta</taxon>
        <taxon>Tracheophyta</taxon>
        <taxon>Spermatophyta</taxon>
        <taxon>Magnoliopsida</taxon>
        <taxon>eudicotyledons</taxon>
        <taxon>Gunneridae</taxon>
        <taxon>Pentapetalae</taxon>
        <taxon>rosids</taxon>
        <taxon>fabids</taxon>
        <taxon>Fabales</taxon>
        <taxon>Fabaceae</taxon>
        <taxon>Papilionoideae</taxon>
        <taxon>50 kb inversion clade</taxon>
        <taxon>NPAAA clade</taxon>
        <taxon>indigoferoid/millettioid clade</taxon>
        <taxon>Phaseoleae</taxon>
        <taxon>Cajanus</taxon>
    </lineage>
</organism>
<protein>
    <recommendedName>
        <fullName evidence="1">DUF4283 domain-containing protein</fullName>
    </recommendedName>
</protein>
<proteinExistence type="predicted"/>
<feature type="non-terminal residue" evidence="2">
    <location>
        <position position="1"/>
    </location>
</feature>
<evidence type="ECO:0000313" key="2">
    <source>
        <dbReference type="EMBL" id="KYP78255.1"/>
    </source>
</evidence>
<feature type="domain" description="DUF4283" evidence="1">
    <location>
        <begin position="4"/>
        <end position="71"/>
    </location>
</feature>
<dbReference type="Gramene" id="C.cajan_48657.t">
    <property type="protein sequence ID" value="C.cajan_48657.t.cds1"/>
    <property type="gene ID" value="C.cajan_48657"/>
</dbReference>
<name>A0A151UG22_CAJCA</name>
<reference evidence="2" key="1">
    <citation type="journal article" date="2012" name="Nat. Biotechnol.">
        <title>Draft genome sequence of pigeonpea (Cajanus cajan), an orphan legume crop of resource-poor farmers.</title>
        <authorList>
            <person name="Varshney R.K."/>
            <person name="Chen W."/>
            <person name="Li Y."/>
            <person name="Bharti A.K."/>
            <person name="Saxena R.K."/>
            <person name="Schlueter J.A."/>
            <person name="Donoghue M.T."/>
            <person name="Azam S."/>
            <person name="Fan G."/>
            <person name="Whaley A.M."/>
            <person name="Farmer A.D."/>
            <person name="Sheridan J."/>
            <person name="Iwata A."/>
            <person name="Tuteja R."/>
            <person name="Penmetsa R.V."/>
            <person name="Wu W."/>
            <person name="Upadhyaya H.D."/>
            <person name="Yang S.P."/>
            <person name="Shah T."/>
            <person name="Saxena K.B."/>
            <person name="Michael T."/>
            <person name="McCombie W.R."/>
            <person name="Yang B."/>
            <person name="Zhang G."/>
            <person name="Yang H."/>
            <person name="Wang J."/>
            <person name="Spillane C."/>
            <person name="Cook D.R."/>
            <person name="May G.D."/>
            <person name="Xu X."/>
            <person name="Jackson S.A."/>
        </authorList>
    </citation>
    <scope>NUCLEOTIDE SEQUENCE [LARGE SCALE GENOMIC DNA]</scope>
</reference>
<accession>A0A151UG22</accession>
<comment type="caution">
    <text evidence="2">The sequence shown here is derived from an EMBL/GenBank/DDBJ whole genome shotgun (WGS) entry which is preliminary data.</text>
</comment>
<dbReference type="InterPro" id="IPR025558">
    <property type="entry name" value="DUF4283"/>
</dbReference>